<dbReference type="Proteomes" id="UP000000245">
    <property type="component" value="Chromosome"/>
</dbReference>
<gene>
    <name evidence="1" type="ordered locus">Acry_0449</name>
</gene>
<protein>
    <submittedName>
        <fullName evidence="1">Uncharacterized protein</fullName>
    </submittedName>
</protein>
<sequence>MATAARHGERPGSRRNQAIGCDEVCAALMEYPRFAGPIMTLPRPDAGRRKEILLGWIHSPGRRRASPSLAIARPATMSNDPPRKRRAIFTGMASRPAVTKRQCER</sequence>
<dbReference type="STRING" id="349163.Acry_0449"/>
<proteinExistence type="predicted"/>
<accession>A5FVP2</accession>
<dbReference type="EMBL" id="CP000697">
    <property type="protein sequence ID" value="ABQ29674.1"/>
    <property type="molecule type" value="Genomic_DNA"/>
</dbReference>
<evidence type="ECO:0000313" key="1">
    <source>
        <dbReference type="EMBL" id="ABQ29674.1"/>
    </source>
</evidence>
<dbReference type="HOGENOM" id="CLU_2230600_0_0_5"/>
<dbReference type="KEGG" id="acr:Acry_0449"/>
<reference evidence="1 2" key="1">
    <citation type="submission" date="2007-05" db="EMBL/GenBank/DDBJ databases">
        <title>Complete sequence of chromosome of Acidiphilium cryptum JF-5.</title>
        <authorList>
            <consortium name="US DOE Joint Genome Institute"/>
            <person name="Copeland A."/>
            <person name="Lucas S."/>
            <person name="Lapidus A."/>
            <person name="Barry K."/>
            <person name="Detter J.C."/>
            <person name="Glavina del Rio T."/>
            <person name="Hammon N."/>
            <person name="Israni S."/>
            <person name="Dalin E."/>
            <person name="Tice H."/>
            <person name="Pitluck S."/>
            <person name="Sims D."/>
            <person name="Brettin T."/>
            <person name="Bruce D."/>
            <person name="Han C."/>
            <person name="Schmutz J."/>
            <person name="Larimer F."/>
            <person name="Land M."/>
            <person name="Hauser L."/>
            <person name="Kyrpides N."/>
            <person name="Kim E."/>
            <person name="Magnuson T."/>
            <person name="Richardson P."/>
        </authorList>
    </citation>
    <scope>NUCLEOTIDE SEQUENCE [LARGE SCALE GENOMIC DNA]</scope>
    <source>
        <strain evidence="1 2">JF-5</strain>
    </source>
</reference>
<keyword evidence="2" id="KW-1185">Reference proteome</keyword>
<organism evidence="1 2">
    <name type="scientific">Acidiphilium cryptum (strain JF-5)</name>
    <dbReference type="NCBI Taxonomy" id="349163"/>
    <lineage>
        <taxon>Bacteria</taxon>
        <taxon>Pseudomonadati</taxon>
        <taxon>Pseudomonadota</taxon>
        <taxon>Alphaproteobacteria</taxon>
        <taxon>Acetobacterales</taxon>
        <taxon>Acidocellaceae</taxon>
        <taxon>Acidiphilium</taxon>
    </lineage>
</organism>
<dbReference type="AlphaFoldDB" id="A5FVP2"/>
<name>A5FVP2_ACICJ</name>
<evidence type="ECO:0000313" key="2">
    <source>
        <dbReference type="Proteomes" id="UP000000245"/>
    </source>
</evidence>